<feature type="transmembrane region" description="Helical" evidence="1">
    <location>
        <begin position="70"/>
        <end position="92"/>
    </location>
</feature>
<dbReference type="PANTHER" id="PTHR40400:SF1">
    <property type="entry name" value="SLR1512 PROTEIN"/>
    <property type="match status" value="1"/>
</dbReference>
<dbReference type="Proteomes" id="UP000651156">
    <property type="component" value="Unassembled WGS sequence"/>
</dbReference>
<keyword evidence="1" id="KW-0472">Membrane</keyword>
<feature type="transmembrane region" description="Helical" evidence="1">
    <location>
        <begin position="45"/>
        <end position="64"/>
    </location>
</feature>
<keyword evidence="3" id="KW-1185">Reference proteome</keyword>
<keyword evidence="1" id="KW-1133">Transmembrane helix</keyword>
<dbReference type="Pfam" id="PF05982">
    <property type="entry name" value="Sbt_1"/>
    <property type="match status" value="1"/>
</dbReference>
<proteinExistence type="predicted"/>
<protein>
    <submittedName>
        <fullName evidence="2">Sodium-dependent bicarbonate transport family permease</fullName>
    </submittedName>
</protein>
<dbReference type="InterPro" id="IPR010293">
    <property type="entry name" value="Sbt_1"/>
</dbReference>
<evidence type="ECO:0000313" key="2">
    <source>
        <dbReference type="EMBL" id="MBE9193492.1"/>
    </source>
</evidence>
<evidence type="ECO:0000256" key="1">
    <source>
        <dbReference type="SAM" id="Phobius"/>
    </source>
</evidence>
<feature type="transmembrane region" description="Helical" evidence="1">
    <location>
        <begin position="319"/>
        <end position="338"/>
    </location>
</feature>
<gene>
    <name evidence="2" type="ORF">IQ230_24780</name>
</gene>
<feature type="transmembrane region" description="Helical" evidence="1">
    <location>
        <begin position="383"/>
        <end position="405"/>
    </location>
</feature>
<sequence>MDFLSDFLTKFGAQLQSPTLAFLIGGIVIAALGSKLQIPDAIYKFIVFMLLIKVGLSGGIAIRNSNIAEMLLPALFAVVMGILIVFIGRYTLAKMPKVKTVDAIATAGLFGAVSGSTLAAGITVLEAQGIEYEPWAGALYPFMDIPALVTAIVVASIYLSKREHLSQQRRTADASFSTADASFSTADASFSTADASFSTAGASFSTAGASFSTAGEYPSKPEYPTSRQEYRSQQRITASGYPSKPRERVKIWPIVKESLEGSALSALLLGLALGLLTRPESVFESFYEPLFRGLLSILMLVMGMEAWSRIGELRKVAQWYAVYALVAPLLHGFIAFGLGMIAHYATGFSPGGVALLAIIAASSSDISGPPTLRAGIPSANPSAYIGASTAIGTPVAIALGIPLFIGLAQALMGS</sequence>
<organism evidence="2 3">
    <name type="scientific">Gloeocapsopsis crepidinum LEGE 06123</name>
    <dbReference type="NCBI Taxonomy" id="588587"/>
    <lineage>
        <taxon>Bacteria</taxon>
        <taxon>Bacillati</taxon>
        <taxon>Cyanobacteriota</taxon>
        <taxon>Cyanophyceae</taxon>
        <taxon>Oscillatoriophycideae</taxon>
        <taxon>Chroococcales</taxon>
        <taxon>Chroococcaceae</taxon>
        <taxon>Gloeocapsopsis</taxon>
    </lineage>
</organism>
<reference evidence="2 3" key="1">
    <citation type="submission" date="2020-10" db="EMBL/GenBank/DDBJ databases">
        <authorList>
            <person name="Castelo-Branco R."/>
            <person name="Eusebio N."/>
            <person name="Adriana R."/>
            <person name="Vieira A."/>
            <person name="Brugerolle De Fraissinette N."/>
            <person name="Rezende De Castro R."/>
            <person name="Schneider M.P."/>
            <person name="Vasconcelos V."/>
            <person name="Leao P.N."/>
        </authorList>
    </citation>
    <scope>NUCLEOTIDE SEQUENCE [LARGE SCALE GENOMIC DNA]</scope>
    <source>
        <strain evidence="2 3">LEGE 06123</strain>
    </source>
</reference>
<comment type="caution">
    <text evidence="2">The sequence shown here is derived from an EMBL/GenBank/DDBJ whole genome shotgun (WGS) entry which is preliminary data.</text>
</comment>
<feature type="transmembrane region" description="Helical" evidence="1">
    <location>
        <begin position="137"/>
        <end position="160"/>
    </location>
</feature>
<evidence type="ECO:0000313" key="3">
    <source>
        <dbReference type="Proteomes" id="UP000651156"/>
    </source>
</evidence>
<name>A0ABR9UYW2_9CHRO</name>
<keyword evidence="1" id="KW-0812">Transmembrane</keyword>
<dbReference type="PANTHER" id="PTHR40400">
    <property type="entry name" value="SLR1512 PROTEIN"/>
    <property type="match status" value="1"/>
</dbReference>
<feature type="transmembrane region" description="Helical" evidence="1">
    <location>
        <begin position="104"/>
        <end position="125"/>
    </location>
</feature>
<dbReference type="EMBL" id="JADEWN010000098">
    <property type="protein sequence ID" value="MBE9193492.1"/>
    <property type="molecule type" value="Genomic_DNA"/>
</dbReference>
<dbReference type="RefSeq" id="WP_193934875.1">
    <property type="nucleotide sequence ID" value="NZ_CAWPMZ010000148.1"/>
</dbReference>
<feature type="transmembrane region" description="Helical" evidence="1">
    <location>
        <begin position="20"/>
        <end position="38"/>
    </location>
</feature>
<accession>A0ABR9UYW2</accession>